<protein>
    <submittedName>
        <fullName evidence="1">(rape) hypothetical protein</fullName>
    </submittedName>
</protein>
<gene>
    <name evidence="1" type="ORF">DARMORV10_A06P13750.1</name>
</gene>
<evidence type="ECO:0000313" key="1">
    <source>
        <dbReference type="EMBL" id="CAF2083792.1"/>
    </source>
</evidence>
<name>A0A816SDB0_BRANA</name>
<accession>A0A816SDB0</accession>
<organism evidence="1">
    <name type="scientific">Brassica napus</name>
    <name type="common">Rape</name>
    <dbReference type="NCBI Taxonomy" id="3708"/>
    <lineage>
        <taxon>Eukaryota</taxon>
        <taxon>Viridiplantae</taxon>
        <taxon>Streptophyta</taxon>
        <taxon>Embryophyta</taxon>
        <taxon>Tracheophyta</taxon>
        <taxon>Spermatophyta</taxon>
        <taxon>Magnoliopsida</taxon>
        <taxon>eudicotyledons</taxon>
        <taxon>Gunneridae</taxon>
        <taxon>Pentapetalae</taxon>
        <taxon>rosids</taxon>
        <taxon>malvids</taxon>
        <taxon>Brassicales</taxon>
        <taxon>Brassicaceae</taxon>
        <taxon>Brassiceae</taxon>
        <taxon>Brassica</taxon>
    </lineage>
</organism>
<dbReference type="AlphaFoldDB" id="A0A816SDB0"/>
<dbReference type="Proteomes" id="UP001295469">
    <property type="component" value="Chromosome A06"/>
</dbReference>
<reference evidence="1" key="1">
    <citation type="submission" date="2021-01" db="EMBL/GenBank/DDBJ databases">
        <authorList>
            <consortium name="Genoscope - CEA"/>
            <person name="William W."/>
        </authorList>
    </citation>
    <scope>NUCLEOTIDE SEQUENCE</scope>
</reference>
<sequence>MSSSSKTLMLLHLYDMTFREDPQILTTICFMQLVIGLGSSDHSRRNMSSLQYGLRCRHGC</sequence>
<proteinExistence type="predicted"/>
<dbReference type="EMBL" id="HG994360">
    <property type="protein sequence ID" value="CAF2083792.1"/>
    <property type="molecule type" value="Genomic_DNA"/>
</dbReference>